<protein>
    <recommendedName>
        <fullName evidence="1">SGNH hydrolase-type esterase domain-containing protein</fullName>
    </recommendedName>
</protein>
<evidence type="ECO:0000259" key="1">
    <source>
        <dbReference type="Pfam" id="PF13472"/>
    </source>
</evidence>
<proteinExistence type="predicted"/>
<dbReference type="InterPro" id="IPR036514">
    <property type="entry name" value="SGNH_hydro_sf"/>
</dbReference>
<dbReference type="Pfam" id="PF13472">
    <property type="entry name" value="Lipase_GDSL_2"/>
    <property type="match status" value="1"/>
</dbReference>
<reference evidence="2" key="1">
    <citation type="submission" date="2021-08" db="EMBL/GenBank/DDBJ databases">
        <title>Flavobacterium sp. strain CC-SYL302.</title>
        <authorList>
            <person name="Lin S.-Y."/>
            <person name="Lee T.-H."/>
            <person name="Young C.-C."/>
        </authorList>
    </citation>
    <scope>NUCLEOTIDE SEQUENCE</scope>
    <source>
        <strain evidence="2">CC-SYL302</strain>
    </source>
</reference>
<dbReference type="Gene3D" id="2.60.120.1360">
    <property type="match status" value="1"/>
</dbReference>
<name>A0ABY6LYL0_9FLAO</name>
<organism evidence="2 3">
    <name type="scientific">Flavobacterium agricola</name>
    <dbReference type="NCBI Taxonomy" id="2870839"/>
    <lineage>
        <taxon>Bacteria</taxon>
        <taxon>Pseudomonadati</taxon>
        <taxon>Bacteroidota</taxon>
        <taxon>Flavobacteriia</taxon>
        <taxon>Flavobacteriales</taxon>
        <taxon>Flavobacteriaceae</taxon>
        <taxon>Flavobacterium</taxon>
    </lineage>
</organism>
<sequence>MVLSIVAFVLLKPFLPTKLFPEAQASLKNIVVDSLMLEALAEEEVVTQVVVSDSASTSNASSRKPNNYAFTETDYVGYQHLVAFFEKLHRLEQTGKGNVRIAYYGDSMNDGDMIVQDFRANFQDRFGGNGVGFVNIASESSASRGTVKHQHSKKWKTVSFVNTKSYSSPFGVSGNVFFANDTNASYWVNYEASYFKHLTSLAKPVLYYGKSKNKNGKLLVIQDKDTVYKTLNPSQLLNVLPLTDSGKKLKLVFQNADSIPFYGVDFESESGVYVDNFSNRGNSGLPLTSLKSDVLKAFDAKLQYDLIILQYGTNVLGNGSKNFGWYENRMKTVIAHLRAAMPNVAIVVVSVADKATKYNAQMQTDSAVVPLIQAQQNYARDTESGFINLYQLMGGSGAMVKWADGEPAKANKDYTHFNYRGSKLVADLLYDKFMLGYAEFLKQQKPDVATPIDSLTVSAKSN</sequence>
<dbReference type="EMBL" id="CP081495">
    <property type="protein sequence ID" value="UYW01376.1"/>
    <property type="molecule type" value="Genomic_DNA"/>
</dbReference>
<evidence type="ECO:0000313" key="3">
    <source>
        <dbReference type="Proteomes" id="UP001163328"/>
    </source>
</evidence>
<dbReference type="RefSeq" id="WP_264433844.1">
    <property type="nucleotide sequence ID" value="NZ_CP081495.1"/>
</dbReference>
<dbReference type="Proteomes" id="UP001163328">
    <property type="component" value="Chromosome"/>
</dbReference>
<dbReference type="InterPro" id="IPR013830">
    <property type="entry name" value="SGNH_hydro"/>
</dbReference>
<accession>A0ABY6LYL0</accession>
<evidence type="ECO:0000313" key="2">
    <source>
        <dbReference type="EMBL" id="UYW01376.1"/>
    </source>
</evidence>
<keyword evidence="3" id="KW-1185">Reference proteome</keyword>
<feature type="domain" description="SGNH hydrolase-type esterase" evidence="1">
    <location>
        <begin position="271"/>
        <end position="423"/>
    </location>
</feature>
<dbReference type="SUPFAM" id="SSF52266">
    <property type="entry name" value="SGNH hydrolase"/>
    <property type="match status" value="1"/>
</dbReference>
<gene>
    <name evidence="2" type="ORF">K5I29_13255</name>
</gene>
<dbReference type="Gene3D" id="3.40.50.1110">
    <property type="entry name" value="SGNH hydrolase"/>
    <property type="match status" value="1"/>
</dbReference>